<dbReference type="SMART" id="SM00220">
    <property type="entry name" value="S_TKc"/>
    <property type="match status" value="1"/>
</dbReference>
<dbReference type="FunFam" id="3.30.200.20:FF:000661">
    <property type="entry name" value="Serine-threonine protein kinase plant-type"/>
    <property type="match status" value="1"/>
</dbReference>
<dbReference type="SUPFAM" id="SSF52047">
    <property type="entry name" value="RNI-like"/>
    <property type="match status" value="1"/>
</dbReference>
<dbReference type="GO" id="GO:0033612">
    <property type="term" value="F:receptor serine/threonine kinase binding"/>
    <property type="evidence" value="ECO:0007669"/>
    <property type="project" value="TreeGrafter"/>
</dbReference>
<keyword evidence="18" id="KW-0675">Receptor</keyword>
<keyword evidence="17" id="KW-0472">Membrane</keyword>
<evidence type="ECO:0000256" key="1">
    <source>
        <dbReference type="ARBA" id="ARBA00004162"/>
    </source>
</evidence>
<keyword evidence="25" id="KW-1185">Reference proteome</keyword>
<feature type="binding site" evidence="22">
    <location>
        <position position="759"/>
    </location>
    <ligand>
        <name>ATP</name>
        <dbReference type="ChEBI" id="CHEBI:30616"/>
    </ligand>
</feature>
<dbReference type="GO" id="GO:0005524">
    <property type="term" value="F:ATP binding"/>
    <property type="evidence" value="ECO:0007669"/>
    <property type="project" value="UniProtKB-UniRule"/>
</dbReference>
<comment type="catalytic activity">
    <reaction evidence="20">
        <text>L-threonyl-[protein] + ATP = O-phospho-L-threonyl-[protein] + ADP + H(+)</text>
        <dbReference type="Rhea" id="RHEA:46608"/>
        <dbReference type="Rhea" id="RHEA-COMP:11060"/>
        <dbReference type="Rhea" id="RHEA-COMP:11605"/>
        <dbReference type="ChEBI" id="CHEBI:15378"/>
        <dbReference type="ChEBI" id="CHEBI:30013"/>
        <dbReference type="ChEBI" id="CHEBI:30616"/>
        <dbReference type="ChEBI" id="CHEBI:61977"/>
        <dbReference type="ChEBI" id="CHEBI:456216"/>
        <dbReference type="EC" id="2.7.11.1"/>
    </reaction>
</comment>
<evidence type="ECO:0000256" key="18">
    <source>
        <dbReference type="ARBA" id="ARBA00023170"/>
    </source>
</evidence>
<feature type="domain" description="Protein kinase" evidence="23">
    <location>
        <begin position="731"/>
        <end position="1010"/>
    </location>
</feature>
<keyword evidence="13 22" id="KW-0547">Nucleotide-binding</keyword>
<keyword evidence="5" id="KW-1003">Cell membrane</keyword>
<evidence type="ECO:0000256" key="15">
    <source>
        <dbReference type="ARBA" id="ARBA00022840"/>
    </source>
</evidence>
<keyword evidence="11" id="KW-0732">Signal</keyword>
<organism evidence="24 25">
    <name type="scientific">Morella rubra</name>
    <name type="common">Chinese bayberry</name>
    <dbReference type="NCBI Taxonomy" id="262757"/>
    <lineage>
        <taxon>Eukaryota</taxon>
        <taxon>Viridiplantae</taxon>
        <taxon>Streptophyta</taxon>
        <taxon>Embryophyta</taxon>
        <taxon>Tracheophyta</taxon>
        <taxon>Spermatophyta</taxon>
        <taxon>Magnoliopsida</taxon>
        <taxon>eudicotyledons</taxon>
        <taxon>Gunneridae</taxon>
        <taxon>Pentapetalae</taxon>
        <taxon>rosids</taxon>
        <taxon>fabids</taxon>
        <taxon>Fagales</taxon>
        <taxon>Myricaceae</taxon>
        <taxon>Morella</taxon>
    </lineage>
</organism>
<keyword evidence="9" id="KW-0808">Transferase</keyword>
<keyword evidence="16" id="KW-1133">Transmembrane helix</keyword>
<evidence type="ECO:0000256" key="2">
    <source>
        <dbReference type="ARBA" id="ARBA00004479"/>
    </source>
</evidence>
<keyword evidence="8" id="KW-0433">Leucine-rich repeat</keyword>
<dbReference type="SMART" id="SM00369">
    <property type="entry name" value="LRR_TYP"/>
    <property type="match status" value="6"/>
</dbReference>
<evidence type="ECO:0000256" key="7">
    <source>
        <dbReference type="ARBA" id="ARBA00022553"/>
    </source>
</evidence>
<keyword evidence="10" id="KW-0812">Transmembrane</keyword>
<dbReference type="FunFam" id="3.80.10.10:FF:000095">
    <property type="entry name" value="LRR receptor-like serine/threonine-protein kinase GSO1"/>
    <property type="match status" value="2"/>
</dbReference>
<evidence type="ECO:0000256" key="6">
    <source>
        <dbReference type="ARBA" id="ARBA00022527"/>
    </source>
</evidence>
<comment type="subcellular location">
    <subcellularLocation>
        <location evidence="1">Cell membrane</location>
        <topology evidence="1">Single-pass membrane protein</topology>
    </subcellularLocation>
    <subcellularLocation>
        <location evidence="2">Membrane</location>
        <topology evidence="2">Single-pass type I membrane protein</topology>
    </subcellularLocation>
</comment>
<dbReference type="InterPro" id="IPR032675">
    <property type="entry name" value="LRR_dom_sf"/>
</dbReference>
<dbReference type="EC" id="2.7.11.1" evidence="4"/>
<evidence type="ECO:0000313" key="24">
    <source>
        <dbReference type="EMBL" id="KAB1204354.1"/>
    </source>
</evidence>
<dbReference type="Gene3D" id="3.30.200.20">
    <property type="entry name" value="Phosphorylase Kinase, domain 1"/>
    <property type="match status" value="1"/>
</dbReference>
<evidence type="ECO:0000256" key="8">
    <source>
        <dbReference type="ARBA" id="ARBA00022614"/>
    </source>
</evidence>
<dbReference type="InterPro" id="IPR017441">
    <property type="entry name" value="Protein_kinase_ATP_BS"/>
</dbReference>
<comment type="caution">
    <text evidence="24">The sequence shown here is derived from an EMBL/GenBank/DDBJ whole genome shotgun (WGS) entry which is preliminary data.</text>
</comment>
<dbReference type="Gene3D" id="3.80.10.10">
    <property type="entry name" value="Ribonuclease Inhibitor"/>
    <property type="match status" value="4"/>
</dbReference>
<evidence type="ECO:0000256" key="3">
    <source>
        <dbReference type="ARBA" id="ARBA00008684"/>
    </source>
</evidence>
<dbReference type="InterPro" id="IPR008271">
    <property type="entry name" value="Ser/Thr_kinase_AS"/>
</dbReference>
<dbReference type="EMBL" id="RXIC02000026">
    <property type="protein sequence ID" value="KAB1204354.1"/>
    <property type="molecule type" value="Genomic_DNA"/>
</dbReference>
<dbReference type="InterPro" id="IPR003591">
    <property type="entry name" value="Leu-rich_rpt_typical-subtyp"/>
</dbReference>
<dbReference type="PROSITE" id="PS50011">
    <property type="entry name" value="PROTEIN_KINASE_DOM"/>
    <property type="match status" value="1"/>
</dbReference>
<keyword evidence="12" id="KW-0677">Repeat</keyword>
<proteinExistence type="inferred from homology"/>
<dbReference type="PROSITE" id="PS51450">
    <property type="entry name" value="LRR"/>
    <property type="match status" value="1"/>
</dbReference>
<name>A0A6A1UV97_9ROSI</name>
<keyword evidence="19" id="KW-0325">Glycoprotein</keyword>
<evidence type="ECO:0000256" key="9">
    <source>
        <dbReference type="ARBA" id="ARBA00022679"/>
    </source>
</evidence>
<dbReference type="InterPro" id="IPR000719">
    <property type="entry name" value="Prot_kinase_dom"/>
</dbReference>
<keyword evidence="15 22" id="KW-0067">ATP-binding</keyword>
<dbReference type="SUPFAM" id="SSF56112">
    <property type="entry name" value="Protein kinase-like (PK-like)"/>
    <property type="match status" value="1"/>
</dbReference>
<keyword evidence="7" id="KW-0597">Phosphoprotein</keyword>
<evidence type="ECO:0000256" key="4">
    <source>
        <dbReference type="ARBA" id="ARBA00012513"/>
    </source>
</evidence>
<evidence type="ECO:0000256" key="12">
    <source>
        <dbReference type="ARBA" id="ARBA00022737"/>
    </source>
</evidence>
<dbReference type="InterPro" id="IPR001245">
    <property type="entry name" value="Ser-Thr/Tyr_kinase_cat_dom"/>
</dbReference>
<gene>
    <name evidence="24" type="ORF">CJ030_MR8G014195</name>
</gene>
<comment type="catalytic activity">
    <reaction evidence="21">
        <text>L-seryl-[protein] + ATP = O-phospho-L-seryl-[protein] + ADP + H(+)</text>
        <dbReference type="Rhea" id="RHEA:17989"/>
        <dbReference type="Rhea" id="RHEA-COMP:9863"/>
        <dbReference type="Rhea" id="RHEA-COMP:11604"/>
        <dbReference type="ChEBI" id="CHEBI:15378"/>
        <dbReference type="ChEBI" id="CHEBI:29999"/>
        <dbReference type="ChEBI" id="CHEBI:30616"/>
        <dbReference type="ChEBI" id="CHEBI:83421"/>
        <dbReference type="ChEBI" id="CHEBI:456216"/>
        <dbReference type="EC" id="2.7.11.1"/>
    </reaction>
</comment>
<dbReference type="PROSITE" id="PS00107">
    <property type="entry name" value="PROTEIN_KINASE_ATP"/>
    <property type="match status" value="1"/>
</dbReference>
<dbReference type="Proteomes" id="UP000516437">
    <property type="component" value="Chromosome 8"/>
</dbReference>
<evidence type="ECO:0000259" key="23">
    <source>
        <dbReference type="PROSITE" id="PS50011"/>
    </source>
</evidence>
<evidence type="ECO:0000256" key="16">
    <source>
        <dbReference type="ARBA" id="ARBA00022989"/>
    </source>
</evidence>
<dbReference type="SUPFAM" id="SSF52058">
    <property type="entry name" value="L domain-like"/>
    <property type="match status" value="1"/>
</dbReference>
<dbReference type="Pfam" id="PF08263">
    <property type="entry name" value="LRRNT_2"/>
    <property type="match status" value="1"/>
</dbReference>
<dbReference type="PANTHER" id="PTHR48056">
    <property type="entry name" value="LRR RECEPTOR-LIKE SERINE/THREONINE-PROTEIN KINASE-RELATED"/>
    <property type="match status" value="1"/>
</dbReference>
<dbReference type="GO" id="GO:0004674">
    <property type="term" value="F:protein serine/threonine kinase activity"/>
    <property type="evidence" value="ECO:0007669"/>
    <property type="project" value="UniProtKB-KW"/>
</dbReference>
<evidence type="ECO:0000256" key="19">
    <source>
        <dbReference type="ARBA" id="ARBA00023180"/>
    </source>
</evidence>
<dbReference type="Pfam" id="PF00560">
    <property type="entry name" value="LRR_1"/>
    <property type="match status" value="9"/>
</dbReference>
<evidence type="ECO:0000256" key="20">
    <source>
        <dbReference type="ARBA" id="ARBA00047899"/>
    </source>
</evidence>
<reference evidence="24 25" key="1">
    <citation type="journal article" date="2019" name="Plant Biotechnol. J.">
        <title>The red bayberry genome and genetic basis of sex determination.</title>
        <authorList>
            <person name="Jia H.M."/>
            <person name="Jia H.J."/>
            <person name="Cai Q.L."/>
            <person name="Wang Y."/>
            <person name="Zhao H.B."/>
            <person name="Yang W.F."/>
            <person name="Wang G.Y."/>
            <person name="Li Y.H."/>
            <person name="Zhan D.L."/>
            <person name="Shen Y.T."/>
            <person name="Niu Q.F."/>
            <person name="Chang L."/>
            <person name="Qiu J."/>
            <person name="Zhao L."/>
            <person name="Xie H.B."/>
            <person name="Fu W.Y."/>
            <person name="Jin J."/>
            <person name="Li X.W."/>
            <person name="Jiao Y."/>
            <person name="Zhou C.C."/>
            <person name="Tu T."/>
            <person name="Chai C.Y."/>
            <person name="Gao J.L."/>
            <person name="Fan L.J."/>
            <person name="van de Weg E."/>
            <person name="Wang J.Y."/>
            <person name="Gao Z.S."/>
        </authorList>
    </citation>
    <scope>NUCLEOTIDE SEQUENCE [LARGE SCALE GENOMIC DNA]</scope>
    <source>
        <tissue evidence="24">Leaves</tissue>
    </source>
</reference>
<sequence>MARIKISQSLVVFFVLYVRTDRPIIHIKFMVSLRLDSHAALSPVLQPMLVMGRTRLLILLSVSLLLASFGNGTSTNLTTDQSALLALKAQISYDPHGVSNDWSLNTSVCNWKGVTCDSRNHRIEALSLFDMGLEGTLPPHLGNLSYLGSLNISNNSFHGPLPNELARLDRLEVLDFGFNKFSEEIPSWIGWLSKLQILSLKGNSFTGTIPSSLSNTSSLQIIDFGLNQLSGSIPSFIFNISTLKRIRLEENGLSGPMPSIIFDRASLQEIVLTRNKLSGVLPLNLFLHLSNLRIFRVAFNNLYGKLPSALFNCTQLQYLALSGNNFTGTMPREIGNLTMLTTLYLAENNYEGTIPSEIGNLPTLERFSVFGNNFTGPIPFQIFNISTIQSIEMTFNNLSGYLPSDIGLFLPNLQSLLLGANKLVGTIPSSISNASQLTYLELAGNSFWGSIPTALGNLRLLHWLNLGLNNLTIGSLESSFFSSLSKCLYLTVLVLTQNPLNIRIPSSVGNLSTSLDQFRLRNCNIKGSIPGDMGNLSSLTVINLADNELVGSIPTTLGRLHLLESLYLDANILTGPIPADLCSLKRLGGLLALEFLDLSNNKISGEIPKSLEALIHLKYLNVSFNRLGGEIPTGGPFVNFFAASFLSNDALCGAPRLQVPECKSAPKKKETAVMHILKFVLPASVLTLIAVATALLWIRHTKRNVELPIEEELVIWRRISHQELVRATKGFSLTNLLGRGSFGSVYRGTLSDGMIVAVKVFNLQVEGAFKSFDVECEILRSICHRNLIKIITICSSIDFKAFVLEYMPNGNLEKWLYNDDQGLTLLQRLNIMIDVASALEYLHFGYLMPIVHCDLKPSNVLFDKDMVAHVADFGISKILSLGDSMTRTMALATIGYMAPEYGLQGIISTRGDVYSFGILLMETFTRKKPTDAIFAGEWSLKHWVEESLVLSVIEVVDDKLLENRGANAAFVECVSSIMRLALQCCEESPKERITIKSAFVTLKKIKLKFLEDV</sequence>
<evidence type="ECO:0000313" key="25">
    <source>
        <dbReference type="Proteomes" id="UP000516437"/>
    </source>
</evidence>
<dbReference type="InterPro" id="IPR001611">
    <property type="entry name" value="Leu-rich_rpt"/>
</dbReference>
<evidence type="ECO:0000256" key="11">
    <source>
        <dbReference type="ARBA" id="ARBA00022729"/>
    </source>
</evidence>
<dbReference type="InterPro" id="IPR050647">
    <property type="entry name" value="Plant_LRR-RLKs"/>
</dbReference>
<evidence type="ECO:0000256" key="5">
    <source>
        <dbReference type="ARBA" id="ARBA00022475"/>
    </source>
</evidence>
<evidence type="ECO:0000256" key="21">
    <source>
        <dbReference type="ARBA" id="ARBA00048679"/>
    </source>
</evidence>
<accession>A0A6A1UV97</accession>
<evidence type="ECO:0000256" key="14">
    <source>
        <dbReference type="ARBA" id="ARBA00022777"/>
    </source>
</evidence>
<dbReference type="InterPro" id="IPR013210">
    <property type="entry name" value="LRR_N_plant-typ"/>
</dbReference>
<evidence type="ECO:0000256" key="13">
    <source>
        <dbReference type="ARBA" id="ARBA00022741"/>
    </source>
</evidence>
<dbReference type="FunFam" id="3.80.10.10:FF:000101">
    <property type="entry name" value="LRR receptor-like serine/threonine-protein kinase ERECTA"/>
    <property type="match status" value="1"/>
</dbReference>
<protein>
    <recommendedName>
        <fullName evidence="4">non-specific serine/threonine protein kinase</fullName>
        <ecNumber evidence="4">2.7.11.1</ecNumber>
    </recommendedName>
</protein>
<dbReference type="OrthoDB" id="676979at2759"/>
<evidence type="ECO:0000256" key="17">
    <source>
        <dbReference type="ARBA" id="ARBA00023136"/>
    </source>
</evidence>
<evidence type="ECO:0000256" key="22">
    <source>
        <dbReference type="PROSITE-ProRule" id="PRU10141"/>
    </source>
</evidence>
<dbReference type="AlphaFoldDB" id="A0A6A1UV97"/>
<keyword evidence="6" id="KW-0723">Serine/threonine-protein kinase</keyword>
<comment type="similarity">
    <text evidence="3">Belongs to the protein kinase superfamily. Ser/Thr protein kinase family.</text>
</comment>
<dbReference type="GO" id="GO:0005886">
    <property type="term" value="C:plasma membrane"/>
    <property type="evidence" value="ECO:0007669"/>
    <property type="project" value="UniProtKB-SubCell"/>
</dbReference>
<evidence type="ECO:0000256" key="10">
    <source>
        <dbReference type="ARBA" id="ARBA00022692"/>
    </source>
</evidence>
<keyword evidence="14" id="KW-0418">Kinase</keyword>
<dbReference type="PANTHER" id="PTHR48056:SF73">
    <property type="entry name" value="LRR RECEPTOR-LIKE SERINE_THREONINE-PROTEIN KINASE EFR"/>
    <property type="match status" value="1"/>
</dbReference>
<dbReference type="Pfam" id="PF07714">
    <property type="entry name" value="PK_Tyr_Ser-Thr"/>
    <property type="match status" value="1"/>
</dbReference>
<dbReference type="Gene3D" id="1.10.510.10">
    <property type="entry name" value="Transferase(Phosphotransferase) domain 1"/>
    <property type="match status" value="1"/>
</dbReference>
<dbReference type="PROSITE" id="PS00108">
    <property type="entry name" value="PROTEIN_KINASE_ST"/>
    <property type="match status" value="1"/>
</dbReference>
<dbReference type="FunFam" id="1.10.510.10:FF:000358">
    <property type="entry name" value="Putative leucine-rich repeat receptor-like serine/threonine-protein kinase"/>
    <property type="match status" value="1"/>
</dbReference>
<dbReference type="InterPro" id="IPR011009">
    <property type="entry name" value="Kinase-like_dom_sf"/>
</dbReference>